<keyword evidence="4" id="KW-0540">Nuclease</keyword>
<reference evidence="10" key="1">
    <citation type="submission" date="2025-08" db="UniProtKB">
        <authorList>
            <consortium name="RefSeq"/>
        </authorList>
    </citation>
    <scope>IDENTIFICATION</scope>
    <source>
        <tissue evidence="10">Whole body</tissue>
    </source>
</reference>
<evidence type="ECO:0000256" key="3">
    <source>
        <dbReference type="ARBA" id="ARBA00006958"/>
    </source>
</evidence>
<dbReference type="PANTHER" id="PTHR22930">
    <property type="match status" value="1"/>
</dbReference>
<proteinExistence type="inferred from homology"/>
<name>A0A6J1QYU3_9HYME</name>
<evidence type="ECO:0000313" key="10">
    <source>
        <dbReference type="RefSeq" id="XP_024887043.1"/>
    </source>
</evidence>
<sequence length="223" mass="25037">MSAAHFEVLVQLVGPSTERTRETIARRPISVGERLALTLRYVVSGDSMVSLFSQFRMGKFTVFNIIFETCTALWNKLRASVLELPTTEDWKGIGRGFESQWNFPNCIGAIDGKHIPIQASAGAGSEYYNYKGFHSKVLLAICDYRYAFTMLDIEATGRQSDGGIFSRSKMRKYFEEDRMGVPNPVSVLDSDNVLHFVAVGDQAFSLTTYLMTPYPENNKLSLD</sequence>
<dbReference type="AlphaFoldDB" id="A0A6J1QYU3"/>
<keyword evidence="6" id="KW-0378">Hydrolase</keyword>
<keyword evidence="5" id="KW-0479">Metal-binding</keyword>
<feature type="domain" description="DDE Tnp4" evidence="8">
    <location>
        <begin position="110"/>
        <end position="220"/>
    </location>
</feature>
<dbReference type="GO" id="GO:0046872">
    <property type="term" value="F:metal ion binding"/>
    <property type="evidence" value="ECO:0007669"/>
    <property type="project" value="UniProtKB-KW"/>
</dbReference>
<dbReference type="GO" id="GO:0016787">
    <property type="term" value="F:hydrolase activity"/>
    <property type="evidence" value="ECO:0007669"/>
    <property type="project" value="UniProtKB-KW"/>
</dbReference>
<protein>
    <submittedName>
        <fullName evidence="10">Protein ANTAGONIST OF LIKE HETEROCHROMATIN PROTEIN 1-like</fullName>
    </submittedName>
</protein>
<keyword evidence="7" id="KW-0539">Nucleus</keyword>
<accession>A0A6J1QYU3</accession>
<evidence type="ECO:0000256" key="2">
    <source>
        <dbReference type="ARBA" id="ARBA00004123"/>
    </source>
</evidence>
<gene>
    <name evidence="10" type="primary">LOC112464332</name>
</gene>
<evidence type="ECO:0000313" key="9">
    <source>
        <dbReference type="Proteomes" id="UP000504618"/>
    </source>
</evidence>
<dbReference type="OrthoDB" id="7523059at2759"/>
<dbReference type="GO" id="GO:0005634">
    <property type="term" value="C:nucleus"/>
    <property type="evidence" value="ECO:0007669"/>
    <property type="project" value="UniProtKB-SubCell"/>
</dbReference>
<evidence type="ECO:0000256" key="1">
    <source>
        <dbReference type="ARBA" id="ARBA00001968"/>
    </source>
</evidence>
<evidence type="ECO:0000256" key="4">
    <source>
        <dbReference type="ARBA" id="ARBA00022722"/>
    </source>
</evidence>
<evidence type="ECO:0000256" key="6">
    <source>
        <dbReference type="ARBA" id="ARBA00022801"/>
    </source>
</evidence>
<evidence type="ECO:0000256" key="5">
    <source>
        <dbReference type="ARBA" id="ARBA00022723"/>
    </source>
</evidence>
<organism evidence="9 10">
    <name type="scientific">Temnothorax curvispinosus</name>
    <dbReference type="NCBI Taxonomy" id="300111"/>
    <lineage>
        <taxon>Eukaryota</taxon>
        <taxon>Metazoa</taxon>
        <taxon>Ecdysozoa</taxon>
        <taxon>Arthropoda</taxon>
        <taxon>Hexapoda</taxon>
        <taxon>Insecta</taxon>
        <taxon>Pterygota</taxon>
        <taxon>Neoptera</taxon>
        <taxon>Endopterygota</taxon>
        <taxon>Hymenoptera</taxon>
        <taxon>Apocrita</taxon>
        <taxon>Aculeata</taxon>
        <taxon>Formicoidea</taxon>
        <taxon>Formicidae</taxon>
        <taxon>Myrmicinae</taxon>
        <taxon>Temnothorax</taxon>
    </lineage>
</organism>
<dbReference type="RefSeq" id="XP_024887043.1">
    <property type="nucleotide sequence ID" value="XM_025031275.1"/>
</dbReference>
<dbReference type="PANTHER" id="PTHR22930:SF269">
    <property type="entry name" value="NUCLEASE HARBI1-LIKE PROTEIN"/>
    <property type="match status" value="1"/>
</dbReference>
<evidence type="ECO:0000256" key="7">
    <source>
        <dbReference type="ARBA" id="ARBA00023242"/>
    </source>
</evidence>
<dbReference type="Proteomes" id="UP000504618">
    <property type="component" value="Unplaced"/>
</dbReference>
<dbReference type="InterPro" id="IPR027806">
    <property type="entry name" value="HARBI1_dom"/>
</dbReference>
<keyword evidence="9" id="KW-1185">Reference proteome</keyword>
<dbReference type="InterPro" id="IPR045249">
    <property type="entry name" value="HARBI1-like"/>
</dbReference>
<dbReference type="GeneID" id="112464332"/>
<dbReference type="GO" id="GO:0004518">
    <property type="term" value="F:nuclease activity"/>
    <property type="evidence" value="ECO:0007669"/>
    <property type="project" value="UniProtKB-KW"/>
</dbReference>
<dbReference type="Pfam" id="PF13359">
    <property type="entry name" value="DDE_Tnp_4"/>
    <property type="match status" value="1"/>
</dbReference>
<comment type="similarity">
    <text evidence="3">Belongs to the HARBI1 family.</text>
</comment>
<comment type="cofactor">
    <cofactor evidence="1">
        <name>a divalent metal cation</name>
        <dbReference type="ChEBI" id="CHEBI:60240"/>
    </cofactor>
</comment>
<evidence type="ECO:0000259" key="8">
    <source>
        <dbReference type="Pfam" id="PF13359"/>
    </source>
</evidence>
<comment type="subcellular location">
    <subcellularLocation>
        <location evidence="2">Nucleus</location>
    </subcellularLocation>
</comment>